<dbReference type="SUPFAM" id="SSF52343">
    <property type="entry name" value="Ferredoxin reductase-like, C-terminal NADP-linked domain"/>
    <property type="match status" value="1"/>
</dbReference>
<dbReference type="SUPFAM" id="SSF54292">
    <property type="entry name" value="2Fe-2S ferredoxin-like"/>
    <property type="match status" value="1"/>
</dbReference>
<comment type="cofactor">
    <cofactor evidence="1">
        <name>[2Fe-2S] cluster</name>
        <dbReference type="ChEBI" id="CHEBI:190135"/>
    </cofactor>
</comment>
<dbReference type="Pfam" id="PF00175">
    <property type="entry name" value="NAD_binding_1"/>
    <property type="match status" value="1"/>
</dbReference>
<dbReference type="InterPro" id="IPR039261">
    <property type="entry name" value="FNR_nucleotide-bd"/>
</dbReference>
<dbReference type="Proteomes" id="UP000092952">
    <property type="component" value="Chromosome"/>
</dbReference>
<dbReference type="Gene3D" id="3.40.50.80">
    <property type="entry name" value="Nucleotide-binding domain of ferredoxin-NADP reductase (FNR) module"/>
    <property type="match status" value="1"/>
</dbReference>
<dbReference type="OrthoDB" id="9806195at2"/>
<dbReference type="InterPro" id="IPR012675">
    <property type="entry name" value="Beta-grasp_dom_sf"/>
</dbReference>
<dbReference type="STRING" id="1810504.PG2T_11335"/>
<dbReference type="InterPro" id="IPR017927">
    <property type="entry name" value="FAD-bd_FR_type"/>
</dbReference>
<evidence type="ECO:0000313" key="5">
    <source>
        <dbReference type="Proteomes" id="UP000092952"/>
    </source>
</evidence>
<dbReference type="Gene3D" id="2.40.30.10">
    <property type="entry name" value="Translation factors"/>
    <property type="match status" value="1"/>
</dbReference>
<dbReference type="InParanoid" id="A0A1B1YVI5"/>
<dbReference type="RefSeq" id="WP_068805460.1">
    <property type="nucleotide sequence ID" value="NZ_CP014671.1"/>
</dbReference>
<keyword evidence="5" id="KW-1185">Reference proteome</keyword>
<dbReference type="InterPro" id="IPR050415">
    <property type="entry name" value="MRET"/>
</dbReference>
<dbReference type="GO" id="GO:0051536">
    <property type="term" value="F:iron-sulfur cluster binding"/>
    <property type="evidence" value="ECO:0007669"/>
    <property type="project" value="InterPro"/>
</dbReference>
<dbReference type="PANTHER" id="PTHR47354:SF5">
    <property type="entry name" value="PROTEIN RFBI"/>
    <property type="match status" value="1"/>
</dbReference>
<dbReference type="InterPro" id="IPR001709">
    <property type="entry name" value="Flavoprot_Pyr_Nucl_cyt_Rdtase"/>
</dbReference>
<organism evidence="4 5">
    <name type="scientific">Immundisolibacter cernigliae</name>
    <dbReference type="NCBI Taxonomy" id="1810504"/>
    <lineage>
        <taxon>Bacteria</taxon>
        <taxon>Pseudomonadati</taxon>
        <taxon>Pseudomonadota</taxon>
        <taxon>Gammaproteobacteria</taxon>
        <taxon>Immundisolibacterales</taxon>
        <taxon>Immundisolibacteraceae</taxon>
        <taxon>Immundisolibacter</taxon>
    </lineage>
</organism>
<evidence type="ECO:0000313" key="4">
    <source>
        <dbReference type="EMBL" id="ANX04698.1"/>
    </source>
</evidence>
<sequence length="356" mass="38029">MFGLFKRQPKEPGIVRIEPLGIELPVPGNQSVLQAALEAGVDFPHSCKVGTCMACRSRLREGKVKAIRDFSYVLSAEELKAGYILACQAKVAPGERIVLEVDIDSQRPHHPQITTQGRIAAQLPLTHDIVEVRVALDQPLAYTAGQYAALRPAHIERAREYSFAAAPAAAGDRELRFFIRLTPGGQFTGWLFEQSRVGETLEITGPGGDFWLRAADAPLVFVAGGSGLAPVLAVLEATANAGVTRDAVFLFGARSQADLYKLDAIEAIAARWAGGFRFVPVLSHEPPDSGWTGARGFVTEFLAAPTVPDLAGRHAYLCGPPPMIDAALAVLATAGVADGHVHYDKFLDSSSLGLKA</sequence>
<feature type="domain" description="2Fe-2S ferredoxin-type" evidence="2">
    <location>
        <begin position="13"/>
        <end position="105"/>
    </location>
</feature>
<dbReference type="PANTHER" id="PTHR47354">
    <property type="entry name" value="NADH OXIDOREDUCTASE HCR"/>
    <property type="match status" value="1"/>
</dbReference>
<dbReference type="PRINTS" id="PR00410">
    <property type="entry name" value="PHEHYDRXLASE"/>
</dbReference>
<dbReference type="InterPro" id="IPR017938">
    <property type="entry name" value="Riboflavin_synthase-like_b-brl"/>
</dbReference>
<name>A0A1B1YVI5_9GAMM</name>
<evidence type="ECO:0000259" key="3">
    <source>
        <dbReference type="PROSITE" id="PS51384"/>
    </source>
</evidence>
<dbReference type="GO" id="GO:0016491">
    <property type="term" value="F:oxidoreductase activity"/>
    <property type="evidence" value="ECO:0007669"/>
    <property type="project" value="InterPro"/>
</dbReference>
<dbReference type="PROSITE" id="PS51384">
    <property type="entry name" value="FAD_FR"/>
    <property type="match status" value="1"/>
</dbReference>
<protein>
    <recommendedName>
        <fullName evidence="6">Xylene monooxygenase</fullName>
    </recommendedName>
</protein>
<dbReference type="PROSITE" id="PS51085">
    <property type="entry name" value="2FE2S_FER_2"/>
    <property type="match status" value="1"/>
</dbReference>
<dbReference type="Gene3D" id="3.10.20.30">
    <property type="match status" value="1"/>
</dbReference>
<evidence type="ECO:0000256" key="1">
    <source>
        <dbReference type="ARBA" id="ARBA00034078"/>
    </source>
</evidence>
<dbReference type="CDD" id="cd00207">
    <property type="entry name" value="fer2"/>
    <property type="match status" value="1"/>
</dbReference>
<dbReference type="InterPro" id="IPR008333">
    <property type="entry name" value="Cbr1-like_FAD-bd_dom"/>
</dbReference>
<gene>
    <name evidence="4" type="ORF">PG2T_11335</name>
</gene>
<dbReference type="PRINTS" id="PR00371">
    <property type="entry name" value="FPNCR"/>
</dbReference>
<accession>A0A1B1YVI5</accession>
<dbReference type="AlphaFoldDB" id="A0A1B1YVI5"/>
<dbReference type="Pfam" id="PF00111">
    <property type="entry name" value="Fer2"/>
    <property type="match status" value="1"/>
</dbReference>
<dbReference type="SUPFAM" id="SSF63380">
    <property type="entry name" value="Riboflavin synthase domain-like"/>
    <property type="match status" value="1"/>
</dbReference>
<proteinExistence type="predicted"/>
<dbReference type="InterPro" id="IPR001433">
    <property type="entry name" value="OxRdtase_FAD/NAD-bd"/>
</dbReference>
<evidence type="ECO:0008006" key="6">
    <source>
        <dbReference type="Google" id="ProtNLM"/>
    </source>
</evidence>
<dbReference type="KEGG" id="gbi:PG2T_11335"/>
<dbReference type="InterPro" id="IPR001041">
    <property type="entry name" value="2Fe-2S_ferredoxin-type"/>
</dbReference>
<dbReference type="InterPro" id="IPR036010">
    <property type="entry name" value="2Fe-2S_ferredoxin-like_sf"/>
</dbReference>
<evidence type="ECO:0000259" key="2">
    <source>
        <dbReference type="PROSITE" id="PS51085"/>
    </source>
</evidence>
<feature type="domain" description="FAD-binding FR-type" evidence="3">
    <location>
        <begin position="112"/>
        <end position="213"/>
    </location>
</feature>
<reference evidence="5" key="1">
    <citation type="submission" date="2016-03" db="EMBL/GenBank/DDBJ databases">
        <title>Complete genome sequence of Solimmundus cernigliae, representing a novel lineage of polycyclic aromatic hydrocarbon degraders within the Gammaproteobacteria.</title>
        <authorList>
            <person name="Singleton D.R."/>
            <person name="Dickey A.N."/>
            <person name="Scholl E.H."/>
            <person name="Wright F.A."/>
            <person name="Aitken M.D."/>
        </authorList>
    </citation>
    <scope>NUCLEOTIDE SEQUENCE [LARGE SCALE GENOMIC DNA]</scope>
    <source>
        <strain evidence="5">TR3.2</strain>
    </source>
</reference>
<dbReference type="Pfam" id="PF00970">
    <property type="entry name" value="FAD_binding_6"/>
    <property type="match status" value="1"/>
</dbReference>
<dbReference type="EMBL" id="CP014671">
    <property type="protein sequence ID" value="ANX04698.1"/>
    <property type="molecule type" value="Genomic_DNA"/>
</dbReference>